<accession>A0A409YIZ9</accession>
<reference evidence="1 2" key="1">
    <citation type="journal article" date="2018" name="Evol. Lett.">
        <title>Horizontal gene cluster transfer increased hallucinogenic mushroom diversity.</title>
        <authorList>
            <person name="Reynolds H.T."/>
            <person name="Vijayakumar V."/>
            <person name="Gluck-Thaler E."/>
            <person name="Korotkin H.B."/>
            <person name="Matheny P.B."/>
            <person name="Slot J.C."/>
        </authorList>
    </citation>
    <scope>NUCLEOTIDE SEQUENCE [LARGE SCALE GENOMIC DNA]</scope>
    <source>
        <strain evidence="1 2">2629</strain>
    </source>
</reference>
<dbReference type="AlphaFoldDB" id="A0A409YIZ9"/>
<keyword evidence="2" id="KW-1185">Reference proteome</keyword>
<dbReference type="OrthoDB" id="3064286at2759"/>
<protein>
    <recommendedName>
        <fullName evidence="3">F-box domain-containing protein</fullName>
    </recommendedName>
</protein>
<organism evidence="1 2">
    <name type="scientific">Panaeolus cyanescens</name>
    <dbReference type="NCBI Taxonomy" id="181874"/>
    <lineage>
        <taxon>Eukaryota</taxon>
        <taxon>Fungi</taxon>
        <taxon>Dikarya</taxon>
        <taxon>Basidiomycota</taxon>
        <taxon>Agaricomycotina</taxon>
        <taxon>Agaricomycetes</taxon>
        <taxon>Agaricomycetidae</taxon>
        <taxon>Agaricales</taxon>
        <taxon>Agaricineae</taxon>
        <taxon>Galeropsidaceae</taxon>
        <taxon>Panaeolus</taxon>
    </lineage>
</organism>
<dbReference type="InParanoid" id="A0A409YIZ9"/>
<dbReference type="Gene3D" id="3.80.10.10">
    <property type="entry name" value="Ribonuclease Inhibitor"/>
    <property type="match status" value="1"/>
</dbReference>
<dbReference type="Proteomes" id="UP000284842">
    <property type="component" value="Unassembled WGS sequence"/>
</dbReference>
<comment type="caution">
    <text evidence="1">The sequence shown here is derived from an EMBL/GenBank/DDBJ whole genome shotgun (WGS) entry which is preliminary data.</text>
</comment>
<dbReference type="EMBL" id="NHTK01001122">
    <property type="protein sequence ID" value="PPR02987.1"/>
    <property type="molecule type" value="Genomic_DNA"/>
</dbReference>
<sequence>SEGFVRCLKLLKAASGRVRVLRFALAAESASGDWSRVFGRSVGLGGDEEEGDDKATELEGLVGFPELQVLEAGFYRWDGEAEEAVLSRILSSAPKLHTLKLGDRYYGDKNLHTLLHLLPRYPNIVNFSLTGQYLVFLDRDIRFMTHLQSLRLHNCTSAILSNTSTSFGDRFALPNLTTLTISGFDNPTDVSLFFKCVLLPSLKDLTMTPALHRPGFRKMALASRCAITRLTIKDREPVDAYMVQFLASAPFAGLVELTLISDEISTEIVMFLDAQTRGFHTSSGVVRTPVFGATLEKLVLVGCCADDGCLGRLAEGRVRGGVMRYLSVEVGNGMGEHGEDVRVFEALRRDGYDVCLREVNTMAMVGR</sequence>
<evidence type="ECO:0000313" key="1">
    <source>
        <dbReference type="EMBL" id="PPR02987.1"/>
    </source>
</evidence>
<evidence type="ECO:0008006" key="3">
    <source>
        <dbReference type="Google" id="ProtNLM"/>
    </source>
</evidence>
<evidence type="ECO:0000313" key="2">
    <source>
        <dbReference type="Proteomes" id="UP000284842"/>
    </source>
</evidence>
<proteinExistence type="predicted"/>
<dbReference type="InterPro" id="IPR032675">
    <property type="entry name" value="LRR_dom_sf"/>
</dbReference>
<name>A0A409YIZ9_9AGAR</name>
<feature type="non-terminal residue" evidence="1">
    <location>
        <position position="1"/>
    </location>
</feature>
<dbReference type="SUPFAM" id="SSF52047">
    <property type="entry name" value="RNI-like"/>
    <property type="match status" value="1"/>
</dbReference>
<gene>
    <name evidence="1" type="ORF">CVT24_012192</name>
</gene>